<protein>
    <recommendedName>
        <fullName evidence="3">NmrA-like domain-containing protein</fullName>
    </recommendedName>
</protein>
<dbReference type="Proteomes" id="UP001302126">
    <property type="component" value="Unassembled WGS sequence"/>
</dbReference>
<feature type="domain" description="NmrA-like" evidence="3">
    <location>
        <begin position="12"/>
        <end position="244"/>
    </location>
</feature>
<dbReference type="Pfam" id="PF05368">
    <property type="entry name" value="NmrA"/>
    <property type="match status" value="1"/>
</dbReference>
<keyword evidence="5" id="KW-1185">Reference proteome</keyword>
<dbReference type="SUPFAM" id="SSF51735">
    <property type="entry name" value="NAD(P)-binding Rossmann-fold domains"/>
    <property type="match status" value="1"/>
</dbReference>
<gene>
    <name evidence="4" type="ORF">QBC35DRAFT_22921</name>
</gene>
<comment type="caution">
    <text evidence="4">The sequence shown here is derived from an EMBL/GenBank/DDBJ whole genome shotgun (WGS) entry which is preliminary data.</text>
</comment>
<evidence type="ECO:0000313" key="4">
    <source>
        <dbReference type="EMBL" id="KAK4191175.1"/>
    </source>
</evidence>
<dbReference type="AlphaFoldDB" id="A0AAN6WZN9"/>
<sequence length="325" mass="36316">MKNRSSQPATMRIAIAGAGGFARILAQSISQTAHPVLIMSRSPHPELAEQLPGCQLAMVDYEDVDNLHYTLLGVDLVISTIAGTEQLNLIDAARRARVRRFVPSEFEGDMSHRPADDPLERGGPAAIEFLEQQSRSQAMPYTVFACGIFMERFAPGGLQEWDMGAGCGIQAPNDYLVNIQDRQAEIVPTNASGRPARVAMTSVYDVARFVTSAIELGLGNWPREFRMLGDCMTVEDIVRTCSDARQVSFNLRSRQYQEVEGQIVLARTTGDWPQYYYLQRLLQTANGRYHVRSPNLNDAVNQSEATQVHPVTFRAWLDYYWGPEV</sequence>
<dbReference type="EMBL" id="MU864360">
    <property type="protein sequence ID" value="KAK4191175.1"/>
    <property type="molecule type" value="Genomic_DNA"/>
</dbReference>
<reference evidence="4" key="2">
    <citation type="submission" date="2023-05" db="EMBL/GenBank/DDBJ databases">
        <authorList>
            <consortium name="Lawrence Berkeley National Laboratory"/>
            <person name="Steindorff A."/>
            <person name="Hensen N."/>
            <person name="Bonometti L."/>
            <person name="Westerberg I."/>
            <person name="Brannstrom I.O."/>
            <person name="Guillou S."/>
            <person name="Cros-Aarteil S."/>
            <person name="Calhoun S."/>
            <person name="Haridas S."/>
            <person name="Kuo A."/>
            <person name="Mondo S."/>
            <person name="Pangilinan J."/>
            <person name="Riley R."/>
            <person name="Labutti K."/>
            <person name="Andreopoulos B."/>
            <person name="Lipzen A."/>
            <person name="Chen C."/>
            <person name="Yanf M."/>
            <person name="Daum C."/>
            <person name="Ng V."/>
            <person name="Clum A."/>
            <person name="Ohm R."/>
            <person name="Martin F."/>
            <person name="Silar P."/>
            <person name="Natvig D."/>
            <person name="Lalanne C."/>
            <person name="Gautier V."/>
            <person name="Ament-Velasquez S.L."/>
            <person name="Kruys A."/>
            <person name="Hutchinson M.I."/>
            <person name="Powell A.J."/>
            <person name="Barry K."/>
            <person name="Miller A.N."/>
            <person name="Grigoriev I.V."/>
            <person name="Debuchy R."/>
            <person name="Gladieux P."/>
            <person name="Thoren M.H."/>
            <person name="Johannesson H."/>
        </authorList>
    </citation>
    <scope>NUCLEOTIDE SEQUENCE</scope>
    <source>
        <strain evidence="4">PSN309</strain>
    </source>
</reference>
<dbReference type="InterPro" id="IPR051609">
    <property type="entry name" value="NmrA/Isoflavone_reductase-like"/>
</dbReference>
<dbReference type="InterPro" id="IPR008030">
    <property type="entry name" value="NmrA-like"/>
</dbReference>
<dbReference type="InterPro" id="IPR036291">
    <property type="entry name" value="NAD(P)-bd_dom_sf"/>
</dbReference>
<dbReference type="PANTHER" id="PTHR47706:SF5">
    <property type="entry name" value="ISOFLAVONE REDUCTASE"/>
    <property type="match status" value="1"/>
</dbReference>
<evidence type="ECO:0000256" key="1">
    <source>
        <dbReference type="ARBA" id="ARBA00022857"/>
    </source>
</evidence>
<organism evidence="4 5">
    <name type="scientific">Podospora australis</name>
    <dbReference type="NCBI Taxonomy" id="1536484"/>
    <lineage>
        <taxon>Eukaryota</taxon>
        <taxon>Fungi</taxon>
        <taxon>Dikarya</taxon>
        <taxon>Ascomycota</taxon>
        <taxon>Pezizomycotina</taxon>
        <taxon>Sordariomycetes</taxon>
        <taxon>Sordariomycetidae</taxon>
        <taxon>Sordariales</taxon>
        <taxon>Podosporaceae</taxon>
        <taxon>Podospora</taxon>
    </lineage>
</organism>
<keyword evidence="1" id="KW-0521">NADP</keyword>
<accession>A0AAN6WZN9</accession>
<proteinExistence type="predicted"/>
<evidence type="ECO:0000259" key="3">
    <source>
        <dbReference type="Pfam" id="PF05368"/>
    </source>
</evidence>
<evidence type="ECO:0000256" key="2">
    <source>
        <dbReference type="ARBA" id="ARBA00023002"/>
    </source>
</evidence>
<dbReference type="Gene3D" id="3.40.50.720">
    <property type="entry name" value="NAD(P)-binding Rossmann-like Domain"/>
    <property type="match status" value="1"/>
</dbReference>
<keyword evidence="2" id="KW-0560">Oxidoreductase</keyword>
<reference evidence="4" key="1">
    <citation type="journal article" date="2023" name="Mol. Phylogenet. Evol.">
        <title>Genome-scale phylogeny and comparative genomics of the fungal order Sordariales.</title>
        <authorList>
            <person name="Hensen N."/>
            <person name="Bonometti L."/>
            <person name="Westerberg I."/>
            <person name="Brannstrom I.O."/>
            <person name="Guillou S."/>
            <person name="Cros-Aarteil S."/>
            <person name="Calhoun S."/>
            <person name="Haridas S."/>
            <person name="Kuo A."/>
            <person name="Mondo S."/>
            <person name="Pangilinan J."/>
            <person name="Riley R."/>
            <person name="LaButti K."/>
            <person name="Andreopoulos B."/>
            <person name="Lipzen A."/>
            <person name="Chen C."/>
            <person name="Yan M."/>
            <person name="Daum C."/>
            <person name="Ng V."/>
            <person name="Clum A."/>
            <person name="Steindorff A."/>
            <person name="Ohm R.A."/>
            <person name="Martin F."/>
            <person name="Silar P."/>
            <person name="Natvig D.O."/>
            <person name="Lalanne C."/>
            <person name="Gautier V."/>
            <person name="Ament-Velasquez S.L."/>
            <person name="Kruys A."/>
            <person name="Hutchinson M.I."/>
            <person name="Powell A.J."/>
            <person name="Barry K."/>
            <person name="Miller A.N."/>
            <person name="Grigoriev I.V."/>
            <person name="Debuchy R."/>
            <person name="Gladieux P."/>
            <person name="Hiltunen Thoren M."/>
            <person name="Johannesson H."/>
        </authorList>
    </citation>
    <scope>NUCLEOTIDE SEQUENCE</scope>
    <source>
        <strain evidence="4">PSN309</strain>
    </source>
</reference>
<dbReference type="GO" id="GO:0016491">
    <property type="term" value="F:oxidoreductase activity"/>
    <property type="evidence" value="ECO:0007669"/>
    <property type="project" value="UniProtKB-KW"/>
</dbReference>
<dbReference type="PANTHER" id="PTHR47706">
    <property type="entry name" value="NMRA-LIKE FAMILY PROTEIN"/>
    <property type="match status" value="1"/>
</dbReference>
<evidence type="ECO:0000313" key="5">
    <source>
        <dbReference type="Proteomes" id="UP001302126"/>
    </source>
</evidence>
<name>A0AAN6WZN9_9PEZI</name>